<keyword evidence="2" id="KW-1185">Reference proteome</keyword>
<protein>
    <submittedName>
        <fullName evidence="1">Uncharacterized protein</fullName>
    </submittedName>
</protein>
<name>A0A9P6DZK6_9AGAM</name>
<evidence type="ECO:0000313" key="2">
    <source>
        <dbReference type="Proteomes" id="UP000886523"/>
    </source>
</evidence>
<gene>
    <name evidence="1" type="ORF">BS47DRAFT_1484219</name>
</gene>
<dbReference type="AlphaFoldDB" id="A0A9P6DZK6"/>
<evidence type="ECO:0000313" key="1">
    <source>
        <dbReference type="EMBL" id="KAF9516070.1"/>
    </source>
</evidence>
<dbReference type="EMBL" id="MU128944">
    <property type="protein sequence ID" value="KAF9516070.1"/>
    <property type="molecule type" value="Genomic_DNA"/>
</dbReference>
<accession>A0A9P6DZK6</accession>
<organism evidence="1 2">
    <name type="scientific">Hydnum rufescens UP504</name>
    <dbReference type="NCBI Taxonomy" id="1448309"/>
    <lineage>
        <taxon>Eukaryota</taxon>
        <taxon>Fungi</taxon>
        <taxon>Dikarya</taxon>
        <taxon>Basidiomycota</taxon>
        <taxon>Agaricomycotina</taxon>
        <taxon>Agaricomycetes</taxon>
        <taxon>Cantharellales</taxon>
        <taxon>Hydnaceae</taxon>
        <taxon>Hydnum</taxon>
    </lineage>
</organism>
<sequence>MHQGERREFNASAQYTVDFVHLSSTRSDPIPDASHVGIHIRRGDMGSQSWGYRGLPVPIQGFLETVREEGAGDWRVRSSSSSLLMTRIRLMNLLERADTEVAGYDVRDKRDPCEAMPTTSPIVNPPI</sequence>
<comment type="caution">
    <text evidence="1">The sequence shown here is derived from an EMBL/GenBank/DDBJ whole genome shotgun (WGS) entry which is preliminary data.</text>
</comment>
<dbReference type="Proteomes" id="UP000886523">
    <property type="component" value="Unassembled WGS sequence"/>
</dbReference>
<proteinExistence type="predicted"/>
<reference evidence="1" key="1">
    <citation type="journal article" date="2020" name="Nat. Commun.">
        <title>Large-scale genome sequencing of mycorrhizal fungi provides insights into the early evolution of symbiotic traits.</title>
        <authorList>
            <person name="Miyauchi S."/>
            <person name="Kiss E."/>
            <person name="Kuo A."/>
            <person name="Drula E."/>
            <person name="Kohler A."/>
            <person name="Sanchez-Garcia M."/>
            <person name="Morin E."/>
            <person name="Andreopoulos B."/>
            <person name="Barry K.W."/>
            <person name="Bonito G."/>
            <person name="Buee M."/>
            <person name="Carver A."/>
            <person name="Chen C."/>
            <person name="Cichocki N."/>
            <person name="Clum A."/>
            <person name="Culley D."/>
            <person name="Crous P.W."/>
            <person name="Fauchery L."/>
            <person name="Girlanda M."/>
            <person name="Hayes R.D."/>
            <person name="Keri Z."/>
            <person name="LaButti K."/>
            <person name="Lipzen A."/>
            <person name="Lombard V."/>
            <person name="Magnuson J."/>
            <person name="Maillard F."/>
            <person name="Murat C."/>
            <person name="Nolan M."/>
            <person name="Ohm R.A."/>
            <person name="Pangilinan J."/>
            <person name="Pereira M.F."/>
            <person name="Perotto S."/>
            <person name="Peter M."/>
            <person name="Pfister S."/>
            <person name="Riley R."/>
            <person name="Sitrit Y."/>
            <person name="Stielow J.B."/>
            <person name="Szollosi G."/>
            <person name="Zifcakova L."/>
            <person name="Stursova M."/>
            <person name="Spatafora J.W."/>
            <person name="Tedersoo L."/>
            <person name="Vaario L.M."/>
            <person name="Yamada A."/>
            <person name="Yan M."/>
            <person name="Wang P."/>
            <person name="Xu J."/>
            <person name="Bruns T."/>
            <person name="Baldrian P."/>
            <person name="Vilgalys R."/>
            <person name="Dunand C."/>
            <person name="Henrissat B."/>
            <person name="Grigoriev I.V."/>
            <person name="Hibbett D."/>
            <person name="Nagy L.G."/>
            <person name="Martin F.M."/>
        </authorList>
    </citation>
    <scope>NUCLEOTIDE SEQUENCE</scope>
    <source>
        <strain evidence="1">UP504</strain>
    </source>
</reference>
<dbReference type="OrthoDB" id="2392789at2759"/>